<dbReference type="RefSeq" id="WP_009186632.1">
    <property type="nucleotide sequence ID" value="NZ_AMGM01000092.1"/>
</dbReference>
<dbReference type="Proteomes" id="UP000004478">
    <property type="component" value="Unassembled WGS sequence"/>
</dbReference>
<evidence type="ECO:0000313" key="1">
    <source>
        <dbReference type="EMBL" id="EKB47784.1"/>
    </source>
</evidence>
<organism evidence="1 2">
    <name type="scientific">Cecembia lonarensis (strain CCUG 58316 / KCTC 22772 / LW9)</name>
    <dbReference type="NCBI Taxonomy" id="1225176"/>
    <lineage>
        <taxon>Bacteria</taxon>
        <taxon>Pseudomonadati</taxon>
        <taxon>Bacteroidota</taxon>
        <taxon>Cytophagia</taxon>
        <taxon>Cytophagales</taxon>
        <taxon>Cyclobacteriaceae</taxon>
        <taxon>Cecembia</taxon>
    </lineage>
</organism>
<dbReference type="AlphaFoldDB" id="K1LUK7"/>
<sequence>MNSDAKKTVLKAFSHGHISRDEAKKLILSNGDIVLNLSNSGGDDMSDAINKILDRIPAIKAYFKTTIYLGIGIKP</sequence>
<name>K1LUK7_CECL9</name>
<accession>K1LUK7</accession>
<comment type="caution">
    <text evidence="1">The sequence shown here is derived from an EMBL/GenBank/DDBJ whole genome shotgun (WGS) entry which is preliminary data.</text>
</comment>
<evidence type="ECO:0000313" key="2">
    <source>
        <dbReference type="Proteomes" id="UP000004478"/>
    </source>
</evidence>
<keyword evidence="2" id="KW-1185">Reference proteome</keyword>
<dbReference type="EMBL" id="AMGM01000092">
    <property type="protein sequence ID" value="EKB47784.1"/>
    <property type="molecule type" value="Genomic_DNA"/>
</dbReference>
<protein>
    <submittedName>
        <fullName evidence="1">Uncharacterized protein</fullName>
    </submittedName>
</protein>
<proteinExistence type="predicted"/>
<reference evidence="1 2" key="1">
    <citation type="journal article" date="2012" name="J. Bacteriol.">
        <title>Draft Genome Sequence of Cecembia lonarensis Strain LW9T, Isolated from Lonar Lake, a Haloalkaline Lake in India.</title>
        <authorList>
            <person name="Shivaji S."/>
            <person name="Ara S."/>
            <person name="Singh A."/>
            <person name="Pinnaka A.K."/>
        </authorList>
    </citation>
    <scope>NUCLEOTIDE SEQUENCE [LARGE SCALE GENOMIC DNA]</scope>
    <source>
        <strain evidence="1 2">LW9</strain>
    </source>
</reference>
<gene>
    <name evidence="1" type="ORF">B879_03617</name>
</gene>